<evidence type="ECO:0000313" key="1">
    <source>
        <dbReference type="EMBL" id="QVL36513.1"/>
    </source>
</evidence>
<keyword evidence="2" id="KW-1185">Reference proteome</keyword>
<organism evidence="1 2">
    <name type="scientific">Aminirod propionatiphilus</name>
    <dbReference type="NCBI Taxonomy" id="3415223"/>
    <lineage>
        <taxon>Bacteria</taxon>
        <taxon>Thermotogati</taxon>
        <taxon>Synergistota</taxon>
        <taxon>Synergistia</taxon>
        <taxon>Synergistales</taxon>
        <taxon>Aminiphilaceae</taxon>
        <taxon>Aminirod</taxon>
    </lineage>
</organism>
<dbReference type="Proteomes" id="UP000682204">
    <property type="component" value="Chromosome"/>
</dbReference>
<name>A0ACD1DWY1_9BACT</name>
<sequence length="501" mass="54951">MKEERHVDLILENLLRDVTSLKDFDEEKEPLAPPLSVDGSFRFYVTEDGMSLFVDLSPSAGDGRPLDLLDIKYDLARAGIRALLEEELVRAIESCEAEKKPLRRILAAQGTPPIPPREGRVEILVPLQTSLATDSDDDEAIDYREKGEIPSVSPGELLAILHPPIPGEAGRDIYGREIAPVRPRSAVLTAGSGVLSDDGIHFVAETWGQPHLEGTALSVRPVLTIQGDVDYSTGNIRFDGSVTVTGNVREGFLVQAAFDIAIGGYVESATLHAGRDVRIRGGLLGEKTRVDAGGSLRVRFVEGATLYVDGSILVESHILHGTVRSCDSIRVKGRKGILAGDVSALRRIDAQSAGSPMSSRTRLQVGENFRLRSQVDALDGEIRSLEKNLEKVTKTIHDISTKIFSKGGPLLPVAFTQKLRSILDQYALQKKRLNIMKEKKASMESLLLQETRKGIIAIRHVLRPGVIIEIQRTFIEITQEERFVSFALNPDDLTISRSSYA</sequence>
<proteinExistence type="predicted"/>
<protein>
    <submittedName>
        <fullName evidence="1">DUF342 domain-containing protein</fullName>
    </submittedName>
</protein>
<accession>A0ACD1DWY1</accession>
<evidence type="ECO:0000313" key="2">
    <source>
        <dbReference type="Proteomes" id="UP000682204"/>
    </source>
</evidence>
<reference evidence="1" key="1">
    <citation type="submission" date="2021-05" db="EMBL/GenBank/DDBJ databases">
        <title>An isolated secondary fermenter in methanogenic hydrocarbon-degrading communities.</title>
        <authorList>
            <person name="Liu Y.-F."/>
            <person name="Liu Z.-l."/>
        </authorList>
    </citation>
    <scope>NUCLEOTIDE SEQUENCE</scope>
    <source>
        <strain evidence="1">L-13</strain>
    </source>
</reference>
<dbReference type="EMBL" id="CP074691">
    <property type="protein sequence ID" value="QVL36513.1"/>
    <property type="molecule type" value="Genomic_DNA"/>
</dbReference>
<gene>
    <name evidence="1" type="ORF">KIH16_01460</name>
</gene>